<dbReference type="NCBIfam" id="TIGR04183">
    <property type="entry name" value="Por_Secre_tail"/>
    <property type="match status" value="1"/>
</dbReference>
<dbReference type="EMBL" id="KT336254">
    <property type="protein sequence ID" value="ALB76006.1"/>
    <property type="molecule type" value="Genomic_DNA"/>
</dbReference>
<keyword evidence="1" id="KW-0472">Membrane</keyword>
<sequence length="139" mass="15651">MEWPSIINNTELCVLSQKIFLHLYDLRVWYMKVLITFVLLLAAWAGCPLEVMAQQANTTVSRTTVAKDKEPDSVEISAYDNKIVVENAPAGSKLEVYSVVGIRVKEIPMKQPSGEYTVDLAKGYYIVRIGDTVRKVSIR</sequence>
<organism evidence="2">
    <name type="scientific">uncultured bacterium 22g15</name>
    <dbReference type="NCBI Taxonomy" id="1701356"/>
    <lineage>
        <taxon>Bacteria</taxon>
        <taxon>environmental samples</taxon>
    </lineage>
</organism>
<keyword evidence="1" id="KW-0812">Transmembrane</keyword>
<feature type="transmembrane region" description="Helical" evidence="1">
    <location>
        <begin position="28"/>
        <end position="47"/>
    </location>
</feature>
<accession>A0A0M4BKZ3</accession>
<evidence type="ECO:0000256" key="1">
    <source>
        <dbReference type="SAM" id="Phobius"/>
    </source>
</evidence>
<protein>
    <submittedName>
        <fullName evidence="2">Por secretion system C-terminal sorting domain protein</fullName>
    </submittedName>
</protein>
<name>A0A0M4BKZ3_9BACT</name>
<dbReference type="AlphaFoldDB" id="A0A0M4BKZ3"/>
<evidence type="ECO:0000313" key="2">
    <source>
        <dbReference type="EMBL" id="ALB76006.1"/>
    </source>
</evidence>
<dbReference type="InterPro" id="IPR026444">
    <property type="entry name" value="Secre_tail"/>
</dbReference>
<reference evidence="2" key="1">
    <citation type="journal article" date="2015" name="Proc. Natl. Acad. Sci. U.S.A.">
        <title>Functional metagenomic discovery of bacterial effectors in the human microbiome and isolation of commendamide, a GPCR G2A/132 agonist.</title>
        <authorList>
            <person name="Cohen L.J."/>
            <person name="Kang H.S."/>
            <person name="Chu J."/>
            <person name="Huang Y.H."/>
            <person name="Gordon E.A."/>
            <person name="Reddy B.V."/>
            <person name="Ternei M.A."/>
            <person name="Craig J.W."/>
            <person name="Brady S.F."/>
        </authorList>
    </citation>
    <scope>NUCLEOTIDE SEQUENCE</scope>
</reference>
<proteinExistence type="predicted"/>
<keyword evidence="1" id="KW-1133">Transmembrane helix</keyword>